<dbReference type="PANTHER" id="PTHR42953:SF3">
    <property type="entry name" value="HIGH-AFFINITY ZINC UPTAKE SYSTEM PROTEIN ZNUA"/>
    <property type="match status" value="1"/>
</dbReference>
<dbReference type="SUPFAM" id="SSF53807">
    <property type="entry name" value="Helical backbone' metal receptor"/>
    <property type="match status" value="1"/>
</dbReference>
<dbReference type="PANTHER" id="PTHR42953">
    <property type="entry name" value="HIGH-AFFINITY ZINC UPTAKE SYSTEM PROTEIN ZNUA-RELATED"/>
    <property type="match status" value="1"/>
</dbReference>
<dbReference type="InterPro" id="IPR006128">
    <property type="entry name" value="Lipoprotein_PsaA-like"/>
</dbReference>
<gene>
    <name evidence="6" type="ORF">A2290_00290</name>
</gene>
<evidence type="ECO:0000256" key="1">
    <source>
        <dbReference type="ARBA" id="ARBA00011028"/>
    </source>
</evidence>
<sequence>MKKLIWYLILIVLLFSLSFEAKSFSSDDKTKNIKVVTSFYPMYIMAKNVTNNIPSITVQNLTPPTTGCLHDYSITTDDMKKLTEAQILVINGAGMESFLNKVTAQYPKIKIVKLSEGIPLIKGNEGENPHVWVSVSDAISQVKTLEKALGKYDPKNKKGYQKNAAKYIAKLETLKRKMHKELAPYKGASIITFHEAFPYFAREFGLKIAAVVEREPGNEPSAKELADTIKLIKKHKIKALFSEPQYPAKSANIIARETGLKVYILDPAVTGSDDNNTYINIMEKNLATFKEAFK</sequence>
<evidence type="ECO:0000313" key="7">
    <source>
        <dbReference type="Proteomes" id="UP000177905"/>
    </source>
</evidence>
<protein>
    <submittedName>
        <fullName evidence="6">Metal ABC transporter substrate-binding protein</fullName>
    </submittedName>
</protein>
<evidence type="ECO:0000256" key="4">
    <source>
        <dbReference type="RuleBase" id="RU003512"/>
    </source>
</evidence>
<dbReference type="Gene3D" id="3.40.50.1980">
    <property type="entry name" value="Nitrogenase molybdenum iron protein domain"/>
    <property type="match status" value="2"/>
</dbReference>
<accession>A0A1F4S6Z3</accession>
<dbReference type="GO" id="GO:0046872">
    <property type="term" value="F:metal ion binding"/>
    <property type="evidence" value="ECO:0007669"/>
    <property type="project" value="InterPro"/>
</dbReference>
<evidence type="ECO:0000313" key="6">
    <source>
        <dbReference type="EMBL" id="OGC16208.1"/>
    </source>
</evidence>
<proteinExistence type="inferred from homology"/>
<feature type="chain" id="PRO_5009514390" evidence="5">
    <location>
        <begin position="22"/>
        <end position="294"/>
    </location>
</feature>
<comment type="caution">
    <text evidence="6">The sequence shown here is derived from an EMBL/GenBank/DDBJ whole genome shotgun (WGS) entry which is preliminary data.</text>
</comment>
<evidence type="ECO:0000256" key="5">
    <source>
        <dbReference type="SAM" id="SignalP"/>
    </source>
</evidence>
<dbReference type="EMBL" id="MEUA01000011">
    <property type="protein sequence ID" value="OGC16208.1"/>
    <property type="molecule type" value="Genomic_DNA"/>
</dbReference>
<keyword evidence="3 5" id="KW-0732">Signal</keyword>
<dbReference type="GO" id="GO:0007155">
    <property type="term" value="P:cell adhesion"/>
    <property type="evidence" value="ECO:0007669"/>
    <property type="project" value="InterPro"/>
</dbReference>
<keyword evidence="2 4" id="KW-0813">Transport</keyword>
<dbReference type="AlphaFoldDB" id="A0A1F4S6Z3"/>
<dbReference type="InterPro" id="IPR006127">
    <property type="entry name" value="ZnuA-like"/>
</dbReference>
<dbReference type="GO" id="GO:0030001">
    <property type="term" value="P:metal ion transport"/>
    <property type="evidence" value="ECO:0007669"/>
    <property type="project" value="InterPro"/>
</dbReference>
<dbReference type="Proteomes" id="UP000177905">
    <property type="component" value="Unassembled WGS sequence"/>
</dbReference>
<dbReference type="PRINTS" id="PR00690">
    <property type="entry name" value="ADHESNFAMILY"/>
</dbReference>
<name>A0A1F4S6Z3_UNCSA</name>
<dbReference type="Pfam" id="PF01297">
    <property type="entry name" value="ZnuA"/>
    <property type="match status" value="1"/>
</dbReference>
<evidence type="ECO:0000256" key="3">
    <source>
        <dbReference type="ARBA" id="ARBA00022729"/>
    </source>
</evidence>
<feature type="signal peptide" evidence="5">
    <location>
        <begin position="1"/>
        <end position="21"/>
    </location>
</feature>
<evidence type="ECO:0000256" key="2">
    <source>
        <dbReference type="ARBA" id="ARBA00022448"/>
    </source>
</evidence>
<comment type="similarity">
    <text evidence="1 4">Belongs to the bacterial solute-binding protein 9 family.</text>
</comment>
<dbReference type="InterPro" id="IPR050492">
    <property type="entry name" value="Bact_metal-bind_prot9"/>
</dbReference>
<reference evidence="6 7" key="1">
    <citation type="journal article" date="2016" name="Nat. Commun.">
        <title>Thousands of microbial genomes shed light on interconnected biogeochemical processes in an aquifer system.</title>
        <authorList>
            <person name="Anantharaman K."/>
            <person name="Brown C.T."/>
            <person name="Hug L.A."/>
            <person name="Sharon I."/>
            <person name="Castelle C.J."/>
            <person name="Probst A.J."/>
            <person name="Thomas B.C."/>
            <person name="Singh A."/>
            <person name="Wilkins M.J."/>
            <person name="Karaoz U."/>
            <person name="Brodie E.L."/>
            <person name="Williams K.H."/>
            <person name="Hubbard S.S."/>
            <person name="Banfield J.F."/>
        </authorList>
    </citation>
    <scope>NUCLEOTIDE SEQUENCE [LARGE SCALE GENOMIC DNA]</scope>
</reference>
<organism evidence="6 7">
    <name type="scientific">candidate division WOR-1 bacterium RIFOXYB2_FULL_36_35</name>
    <dbReference type="NCBI Taxonomy" id="1802578"/>
    <lineage>
        <taxon>Bacteria</taxon>
        <taxon>Bacillati</taxon>
        <taxon>Saganbacteria</taxon>
    </lineage>
</organism>